<evidence type="ECO:0000313" key="3">
    <source>
        <dbReference type="EMBL" id="ATZ56811.1"/>
    </source>
</evidence>
<dbReference type="PANTHER" id="PTHR37577:SF1">
    <property type="entry name" value="INTEGRAL MEMBRANE PROTEIN"/>
    <property type="match status" value="1"/>
</dbReference>
<dbReference type="EMBL" id="CP009818">
    <property type="protein sequence ID" value="ATZ56811.1"/>
    <property type="molecule type" value="Genomic_DNA"/>
</dbReference>
<dbReference type="GeneID" id="36394822"/>
<feature type="transmembrane region" description="Helical" evidence="2">
    <location>
        <begin position="155"/>
        <end position="175"/>
    </location>
</feature>
<dbReference type="AlphaFoldDB" id="A0A384K203"/>
<feature type="transmembrane region" description="Helical" evidence="2">
    <location>
        <begin position="181"/>
        <end position="202"/>
    </location>
</feature>
<feature type="transmembrane region" description="Helical" evidence="2">
    <location>
        <begin position="293"/>
        <end position="311"/>
    </location>
</feature>
<sequence>MDNSLYLTGCSNFPNDCGPLSADIEIEGVGIYISFLATALLTLSAAVIRLPCQLALHSYEYAEHARPEYHDFDHQSNKGTAANLYHAAKEKVRVYRRWILLRYSNKPNLPRYRLINAALTPLIISLADQQLVTSSAVMIAGLYNFHTISAYHYNIIVYLAWFSSFTHTVAFVSMGDHFLQNHILAGIRFCGYIGNFILFIFAQSRARSFGNTAGMYRSYNSEHVSGEAAACLARCAAQFPYKGYDHQLRIATLSFLFFQAFLQCIPQCIRNGFSLSIYSWCLRIFCIADRERLCLWLAYAFQTVIVSFWVIPIPPILLGLVFGVKRALIFREVSRYPGLEITEDFIEQQNAWTFGQFVACILLILPLIAALEGYLDEREKISDENREAGLPSHSSQWKHRLNALLKVTHLGKPPTAKDPGLRNRISTWADNNSVDHPTARDTERLGVIEMAPRQDSRLSQLRERQTLSPTSPRLFTNESGELVLLPHIKETSLGLDCVINSSR</sequence>
<dbReference type="VEuPathDB" id="FungiDB:Bcin14g00440"/>
<dbReference type="RefSeq" id="XP_024552749.1">
    <property type="nucleotide sequence ID" value="XM_024696935.1"/>
</dbReference>
<feature type="region of interest" description="Disordered" evidence="1">
    <location>
        <begin position="454"/>
        <end position="474"/>
    </location>
</feature>
<feature type="compositionally biased region" description="Basic and acidic residues" evidence="1">
    <location>
        <begin position="454"/>
        <end position="465"/>
    </location>
</feature>
<evidence type="ECO:0000256" key="2">
    <source>
        <dbReference type="SAM" id="Phobius"/>
    </source>
</evidence>
<feature type="transmembrane region" description="Helical" evidence="2">
    <location>
        <begin position="29"/>
        <end position="48"/>
    </location>
</feature>
<keyword evidence="2" id="KW-1133">Transmembrane helix</keyword>
<keyword evidence="4" id="KW-1185">Reference proteome</keyword>
<reference evidence="3 4" key="1">
    <citation type="journal article" date="2011" name="PLoS Genet.">
        <title>Genomic analysis of the necrotrophic fungal pathogens Sclerotinia sclerotiorum and Botrytis cinerea.</title>
        <authorList>
            <person name="Amselem J."/>
            <person name="Cuomo C.A."/>
            <person name="van Kan J.A."/>
            <person name="Viaud M."/>
            <person name="Benito E.P."/>
            <person name="Couloux A."/>
            <person name="Coutinho P.M."/>
            <person name="de Vries R.P."/>
            <person name="Dyer P.S."/>
            <person name="Fillinger S."/>
            <person name="Fournier E."/>
            <person name="Gout L."/>
            <person name="Hahn M."/>
            <person name="Kohn L."/>
            <person name="Lapalu N."/>
            <person name="Plummer K.M."/>
            <person name="Pradier J.M."/>
            <person name="Quevillon E."/>
            <person name="Sharon A."/>
            <person name="Simon A."/>
            <person name="ten Have A."/>
            <person name="Tudzynski B."/>
            <person name="Tudzynski P."/>
            <person name="Wincker P."/>
            <person name="Andrew M."/>
            <person name="Anthouard V."/>
            <person name="Beever R.E."/>
            <person name="Beffa R."/>
            <person name="Benoit I."/>
            <person name="Bouzid O."/>
            <person name="Brault B."/>
            <person name="Chen Z."/>
            <person name="Choquer M."/>
            <person name="Collemare J."/>
            <person name="Cotton P."/>
            <person name="Danchin E.G."/>
            <person name="Da Silva C."/>
            <person name="Gautier A."/>
            <person name="Giraud C."/>
            <person name="Giraud T."/>
            <person name="Gonzalez C."/>
            <person name="Grossetete S."/>
            <person name="Guldener U."/>
            <person name="Henrissat B."/>
            <person name="Howlett B.J."/>
            <person name="Kodira C."/>
            <person name="Kretschmer M."/>
            <person name="Lappartient A."/>
            <person name="Leroch M."/>
            <person name="Levis C."/>
            <person name="Mauceli E."/>
            <person name="Neuveglise C."/>
            <person name="Oeser B."/>
            <person name="Pearson M."/>
            <person name="Poulain J."/>
            <person name="Poussereau N."/>
            <person name="Quesneville H."/>
            <person name="Rascle C."/>
            <person name="Schumacher J."/>
            <person name="Segurens B."/>
            <person name="Sexton A."/>
            <person name="Silva E."/>
            <person name="Sirven C."/>
            <person name="Soanes D.M."/>
            <person name="Talbot N.J."/>
            <person name="Templeton M."/>
            <person name="Yandava C."/>
            <person name="Yarden O."/>
            <person name="Zeng Q."/>
            <person name="Rollins J.A."/>
            <person name="Lebrun M.H."/>
            <person name="Dickman M."/>
        </authorList>
    </citation>
    <scope>NUCLEOTIDE SEQUENCE [LARGE SCALE GENOMIC DNA]</scope>
    <source>
        <strain evidence="3 4">B05.10</strain>
    </source>
</reference>
<name>A0A384K203_BOTFB</name>
<keyword evidence="2" id="KW-0812">Transmembrane</keyword>
<organism evidence="3 4">
    <name type="scientific">Botryotinia fuckeliana (strain B05.10)</name>
    <name type="common">Noble rot fungus</name>
    <name type="synonym">Botrytis cinerea</name>
    <dbReference type="NCBI Taxonomy" id="332648"/>
    <lineage>
        <taxon>Eukaryota</taxon>
        <taxon>Fungi</taxon>
        <taxon>Dikarya</taxon>
        <taxon>Ascomycota</taxon>
        <taxon>Pezizomycotina</taxon>
        <taxon>Leotiomycetes</taxon>
        <taxon>Helotiales</taxon>
        <taxon>Sclerotiniaceae</taxon>
        <taxon>Botrytis</taxon>
    </lineage>
</organism>
<evidence type="ECO:0000256" key="1">
    <source>
        <dbReference type="SAM" id="MobiDB-lite"/>
    </source>
</evidence>
<reference evidence="3 4" key="2">
    <citation type="journal article" date="2012" name="Eukaryot. Cell">
        <title>Genome update of Botrytis cinerea strains B05.10 and T4.</title>
        <authorList>
            <person name="Staats M."/>
            <person name="van Kan J.A."/>
        </authorList>
    </citation>
    <scope>NUCLEOTIDE SEQUENCE [LARGE SCALE GENOMIC DNA]</scope>
    <source>
        <strain evidence="3 4">B05.10</strain>
    </source>
</reference>
<dbReference type="InterPro" id="IPR053018">
    <property type="entry name" value="Elsinochrome_Biosynth-Asso"/>
</dbReference>
<evidence type="ECO:0000313" key="4">
    <source>
        <dbReference type="Proteomes" id="UP000001798"/>
    </source>
</evidence>
<dbReference type="Proteomes" id="UP000001798">
    <property type="component" value="Chromosome 14"/>
</dbReference>
<feature type="transmembrane region" description="Helical" evidence="2">
    <location>
        <begin position="354"/>
        <end position="375"/>
    </location>
</feature>
<gene>
    <name evidence="3" type="ORF">BCIN_14g00440</name>
</gene>
<accession>A0A384K203</accession>
<dbReference type="KEGG" id="bfu:BCIN_14g00440"/>
<proteinExistence type="predicted"/>
<protein>
    <submittedName>
        <fullName evidence="3">Uncharacterized protein</fullName>
    </submittedName>
</protein>
<reference evidence="3 4" key="3">
    <citation type="journal article" date="2017" name="Mol. Plant Pathol.">
        <title>A gapless genome sequence of the fungus Botrytis cinerea.</title>
        <authorList>
            <person name="Van Kan J.A."/>
            <person name="Stassen J.H."/>
            <person name="Mosbach A."/>
            <person name="Van Der Lee T.A."/>
            <person name="Faino L."/>
            <person name="Farmer A.D."/>
            <person name="Papasotiriou D.G."/>
            <person name="Zhou S."/>
            <person name="Seidl M.F."/>
            <person name="Cottam E."/>
            <person name="Edel D."/>
            <person name="Hahn M."/>
            <person name="Schwartz D.C."/>
            <person name="Dietrich R.A."/>
            <person name="Widdison S."/>
            <person name="Scalliet G."/>
        </authorList>
    </citation>
    <scope>NUCLEOTIDE SEQUENCE [LARGE SCALE GENOMIC DNA]</scope>
    <source>
        <strain evidence="3 4">B05.10</strain>
    </source>
</reference>
<feature type="compositionally biased region" description="Polar residues" evidence="1">
    <location>
        <begin position="424"/>
        <end position="435"/>
    </location>
</feature>
<keyword evidence="2" id="KW-0472">Membrane</keyword>
<dbReference type="OrthoDB" id="5427664at2759"/>
<feature type="region of interest" description="Disordered" evidence="1">
    <location>
        <begin position="414"/>
        <end position="438"/>
    </location>
</feature>
<dbReference type="PANTHER" id="PTHR37577">
    <property type="entry name" value="INTEGRAL MEMBRANE PROTEIN"/>
    <property type="match status" value="1"/>
</dbReference>